<dbReference type="AlphaFoldDB" id="A0AAX6NDS9"/>
<reference evidence="1" key="2">
    <citation type="submission" date="2022-12" db="EMBL/GenBank/DDBJ databases">
        <authorList>
            <person name="Dechsakulwatana C."/>
            <person name="Rungsihiranrut A."/>
            <person name="Muangchinda C."/>
            <person name="Ningthoujam R."/>
            <person name="Klankeo P."/>
            <person name="Pinyakong O."/>
        </authorList>
    </citation>
    <scope>NUCLEOTIDE SEQUENCE</scope>
    <source>
        <strain evidence="1">TL01-2</strain>
    </source>
</reference>
<comment type="caution">
    <text evidence="1">The sequence shown here is derived from an EMBL/GenBank/DDBJ whole genome shotgun (WGS) entry which is preliminary data.</text>
</comment>
<protein>
    <submittedName>
        <fullName evidence="1">DUF4304 domain-containing protein</fullName>
    </submittedName>
</protein>
<dbReference type="Proteomes" id="UP001269400">
    <property type="component" value="Unassembled WGS sequence"/>
</dbReference>
<name>A0AAX6NDS9_PRIAR</name>
<dbReference type="RefSeq" id="WP_316911264.1">
    <property type="nucleotide sequence ID" value="NZ_JAPTGD010000002.1"/>
</dbReference>
<accession>A0AAX6NDS9</accession>
<dbReference type="EMBL" id="JAPTGD010000002">
    <property type="protein sequence ID" value="MDU9694048.1"/>
    <property type="molecule type" value="Genomic_DNA"/>
</dbReference>
<dbReference type="InterPro" id="IPR025412">
    <property type="entry name" value="DUF4304"/>
</dbReference>
<reference evidence="1" key="1">
    <citation type="journal article" date="2022" name="J Environ Chem Eng">
        <title>Biodegradation of petroleum oil using a constructed nonpathogenic and heavy metal-tolerant bacterial consortium isolated from marine sponges.</title>
        <authorList>
            <person name="Dechsakulwatana C."/>
            <person name="Rungsihiranrut A."/>
            <person name="Muangchinda C."/>
            <person name="Ningthoujam R."/>
            <person name="Klankeo P."/>
            <person name="Pinyakong O."/>
        </authorList>
    </citation>
    <scope>NUCLEOTIDE SEQUENCE</scope>
    <source>
        <strain evidence="1">TL01-2</strain>
    </source>
</reference>
<evidence type="ECO:0000313" key="1">
    <source>
        <dbReference type="EMBL" id="MDU9694048.1"/>
    </source>
</evidence>
<organism evidence="1 2">
    <name type="scientific">Priestia aryabhattai</name>
    <name type="common">Bacillus aryabhattai</name>
    <dbReference type="NCBI Taxonomy" id="412384"/>
    <lineage>
        <taxon>Bacteria</taxon>
        <taxon>Bacillati</taxon>
        <taxon>Bacillota</taxon>
        <taxon>Bacilli</taxon>
        <taxon>Bacillales</taxon>
        <taxon>Bacillaceae</taxon>
        <taxon>Priestia</taxon>
    </lineage>
</organism>
<sequence length="128" mass="15172">MIHSLKKNVVPILRECGFKGSFPHFYRKLECRLDLIMFQFSAWGGTLYVEVSKCAPDGHLDVSGEFYTPNKVKVYCIDLAHRKRLGRHTQEMFKFNENNTVVVSTYVREALQEAEDWWSSYPNWWIQY</sequence>
<evidence type="ECO:0000313" key="2">
    <source>
        <dbReference type="Proteomes" id="UP001269400"/>
    </source>
</evidence>
<proteinExistence type="predicted"/>
<gene>
    <name evidence="1" type="ORF">O0Q50_22970</name>
</gene>
<dbReference type="Pfam" id="PF14137">
    <property type="entry name" value="DUF4304"/>
    <property type="match status" value="1"/>
</dbReference>